<dbReference type="Pfam" id="PF08718">
    <property type="entry name" value="GLTP"/>
    <property type="match status" value="1"/>
</dbReference>
<dbReference type="Proteomes" id="UP001454036">
    <property type="component" value="Unassembled WGS sequence"/>
</dbReference>
<evidence type="ECO:0000313" key="5">
    <source>
        <dbReference type="EMBL" id="GAA0149793.1"/>
    </source>
</evidence>
<sequence length="255" mass="29053">MAFQSFFSGKLKHYNKKDRGIVTAKESANPTRVIKRDISMEEHDSVFEDCENDETTALKAMADAFEDLSGLIKENGPHLDLTLKPFCHACSFVSVLFGFLGFAFKFAEMEYTSKVRNLEGASETYGTLNNILDFDVRNDSVKIQGSLSRNLRRVRQGLDLMRVLFQNFLSADDYSLRDAATSAYQNVCAPYHTWAIRTAAFAGMCTLPSKEQLVLNLNETYESTEKHMRRYIDASLPVIEYIDNLYIAREISLDW</sequence>
<feature type="domain" description="Glycolipid transfer protein" evidence="4">
    <location>
        <begin position="82"/>
        <end position="218"/>
    </location>
</feature>
<evidence type="ECO:0000313" key="6">
    <source>
        <dbReference type="Proteomes" id="UP001454036"/>
    </source>
</evidence>
<dbReference type="SUPFAM" id="SSF110004">
    <property type="entry name" value="Glycolipid transfer protein, GLTP"/>
    <property type="match status" value="1"/>
</dbReference>
<dbReference type="GO" id="GO:1902388">
    <property type="term" value="F:ceramide 1-phosphate transfer activity"/>
    <property type="evidence" value="ECO:0007669"/>
    <property type="project" value="TreeGrafter"/>
</dbReference>
<protein>
    <submittedName>
        <fullName evidence="5">Transfer/carrier protein</fullName>
    </submittedName>
</protein>
<comment type="similarity">
    <text evidence="1">Belongs to the GLTP family.</text>
</comment>
<dbReference type="EMBL" id="BAABME010001469">
    <property type="protein sequence ID" value="GAA0149793.1"/>
    <property type="molecule type" value="Genomic_DNA"/>
</dbReference>
<evidence type="ECO:0000259" key="4">
    <source>
        <dbReference type="Pfam" id="PF08718"/>
    </source>
</evidence>
<keyword evidence="3" id="KW-0445">Lipid transport</keyword>
<organism evidence="5 6">
    <name type="scientific">Lithospermum erythrorhizon</name>
    <name type="common">Purple gromwell</name>
    <name type="synonym">Lithospermum officinale var. erythrorhizon</name>
    <dbReference type="NCBI Taxonomy" id="34254"/>
    <lineage>
        <taxon>Eukaryota</taxon>
        <taxon>Viridiplantae</taxon>
        <taxon>Streptophyta</taxon>
        <taxon>Embryophyta</taxon>
        <taxon>Tracheophyta</taxon>
        <taxon>Spermatophyta</taxon>
        <taxon>Magnoliopsida</taxon>
        <taxon>eudicotyledons</taxon>
        <taxon>Gunneridae</taxon>
        <taxon>Pentapetalae</taxon>
        <taxon>asterids</taxon>
        <taxon>lamiids</taxon>
        <taxon>Boraginales</taxon>
        <taxon>Boraginaceae</taxon>
        <taxon>Boraginoideae</taxon>
        <taxon>Lithospermeae</taxon>
        <taxon>Lithospermum</taxon>
    </lineage>
</organism>
<accession>A0AAV3PHZ8</accession>
<dbReference type="InterPro" id="IPR014830">
    <property type="entry name" value="Glycolipid_transfer_prot_dom"/>
</dbReference>
<gene>
    <name evidence="5" type="ORF">LIER_08881</name>
</gene>
<reference evidence="5 6" key="1">
    <citation type="submission" date="2024-01" db="EMBL/GenBank/DDBJ databases">
        <title>The complete chloroplast genome sequence of Lithospermum erythrorhizon: insights into the phylogenetic relationship among Boraginaceae species and the maternal lineages of purple gromwells.</title>
        <authorList>
            <person name="Okada T."/>
            <person name="Watanabe K."/>
        </authorList>
    </citation>
    <scope>NUCLEOTIDE SEQUENCE [LARGE SCALE GENOMIC DNA]</scope>
</reference>
<dbReference type="Gene3D" id="1.10.3520.10">
    <property type="entry name" value="Glycolipid transfer protein"/>
    <property type="match status" value="1"/>
</dbReference>
<keyword evidence="6" id="KW-1185">Reference proteome</keyword>
<comment type="caution">
    <text evidence="5">The sequence shown here is derived from an EMBL/GenBank/DDBJ whole genome shotgun (WGS) entry which is preliminary data.</text>
</comment>
<evidence type="ECO:0000256" key="1">
    <source>
        <dbReference type="ARBA" id="ARBA00007148"/>
    </source>
</evidence>
<dbReference type="InterPro" id="IPR036497">
    <property type="entry name" value="GLTP_sf"/>
</dbReference>
<dbReference type="PANTHER" id="PTHR10219:SF28">
    <property type="entry name" value="ACD11 HOMOLOG PROTEIN"/>
    <property type="match status" value="1"/>
</dbReference>
<dbReference type="PANTHER" id="PTHR10219">
    <property type="entry name" value="GLYCOLIPID TRANSFER PROTEIN-RELATED"/>
    <property type="match status" value="1"/>
</dbReference>
<evidence type="ECO:0000256" key="3">
    <source>
        <dbReference type="ARBA" id="ARBA00023055"/>
    </source>
</evidence>
<dbReference type="GO" id="GO:0016020">
    <property type="term" value="C:membrane"/>
    <property type="evidence" value="ECO:0007669"/>
    <property type="project" value="TreeGrafter"/>
</dbReference>
<dbReference type="GO" id="GO:1902387">
    <property type="term" value="F:ceramide 1-phosphate binding"/>
    <property type="evidence" value="ECO:0007669"/>
    <property type="project" value="TreeGrafter"/>
</dbReference>
<evidence type="ECO:0000256" key="2">
    <source>
        <dbReference type="ARBA" id="ARBA00022448"/>
    </source>
</evidence>
<dbReference type="AlphaFoldDB" id="A0AAV3PHZ8"/>
<keyword evidence="2" id="KW-0813">Transport</keyword>
<name>A0AAV3PHZ8_LITER</name>
<dbReference type="GO" id="GO:0005829">
    <property type="term" value="C:cytosol"/>
    <property type="evidence" value="ECO:0007669"/>
    <property type="project" value="TreeGrafter"/>
</dbReference>
<dbReference type="FunFam" id="1.10.3520.10:FF:000005">
    <property type="entry name" value="Accelerated cell death 11"/>
    <property type="match status" value="1"/>
</dbReference>
<proteinExistence type="inferred from homology"/>